<comment type="similarity">
    <text evidence="2">Belongs to the MreD family.</text>
</comment>
<evidence type="ECO:0000256" key="2">
    <source>
        <dbReference type="ARBA" id="ARBA00007776"/>
    </source>
</evidence>
<dbReference type="NCBIfam" id="TIGR03426">
    <property type="entry name" value="shape_MreD"/>
    <property type="match status" value="1"/>
</dbReference>
<feature type="transmembrane region" description="Helical" evidence="8">
    <location>
        <begin position="101"/>
        <end position="122"/>
    </location>
</feature>
<keyword evidence="7 8" id="KW-0472">Membrane</keyword>
<comment type="subcellular location">
    <subcellularLocation>
        <location evidence="1">Cell membrane</location>
        <topology evidence="1">Multi-pass membrane protein</topology>
    </subcellularLocation>
</comment>
<sequence length="159" mass="17816">MHKTKLQTIYLSLLIAFICLLLPWSGVALKLRPDFVLLVIIFWILRAPNKCNIGTAWFIGLWVDLATGGVFGQHALAYTVTTFVAVIYQRRLVLFSNTQQLVYVLLLLLISQLTLLTVKTFAGNESLGWAYFLPSFTGVILWQTAVALGLNTSRPSRSK</sequence>
<keyword evidence="4 8" id="KW-0812">Transmembrane</keyword>
<feature type="transmembrane region" description="Helical" evidence="8">
    <location>
        <begin position="71"/>
        <end position="89"/>
    </location>
</feature>
<feature type="transmembrane region" description="Helical" evidence="8">
    <location>
        <begin position="128"/>
        <end position="150"/>
    </location>
</feature>
<dbReference type="PANTHER" id="PTHR37484:SF1">
    <property type="entry name" value="ROD SHAPE-DETERMINING PROTEIN MRED"/>
    <property type="match status" value="1"/>
</dbReference>
<evidence type="ECO:0000313" key="9">
    <source>
        <dbReference type="EMBL" id="HBA09503.1"/>
    </source>
</evidence>
<keyword evidence="6 8" id="KW-1133">Transmembrane helix</keyword>
<reference evidence="9 10" key="1">
    <citation type="journal article" date="2018" name="Nat. Biotechnol.">
        <title>A standardized bacterial taxonomy based on genome phylogeny substantially revises the tree of life.</title>
        <authorList>
            <person name="Parks D.H."/>
            <person name="Chuvochina M."/>
            <person name="Waite D.W."/>
            <person name="Rinke C."/>
            <person name="Skarshewski A."/>
            <person name="Chaumeil P.A."/>
            <person name="Hugenholtz P."/>
        </authorList>
    </citation>
    <scope>NUCLEOTIDE SEQUENCE [LARGE SCALE GENOMIC DNA]</scope>
    <source>
        <strain evidence="9">UBA9958</strain>
    </source>
</reference>
<proteinExistence type="inferred from homology"/>
<dbReference type="Pfam" id="PF04093">
    <property type="entry name" value="MreD"/>
    <property type="match status" value="1"/>
</dbReference>
<evidence type="ECO:0000256" key="5">
    <source>
        <dbReference type="ARBA" id="ARBA00022960"/>
    </source>
</evidence>
<comment type="caution">
    <text evidence="9">The sequence shown here is derived from an EMBL/GenBank/DDBJ whole genome shotgun (WGS) entry which is preliminary data.</text>
</comment>
<evidence type="ECO:0000256" key="3">
    <source>
        <dbReference type="ARBA" id="ARBA00022475"/>
    </source>
</evidence>
<evidence type="ECO:0000256" key="4">
    <source>
        <dbReference type="ARBA" id="ARBA00022692"/>
    </source>
</evidence>
<evidence type="ECO:0000256" key="8">
    <source>
        <dbReference type="SAM" id="Phobius"/>
    </source>
</evidence>
<evidence type="ECO:0000256" key="1">
    <source>
        <dbReference type="ARBA" id="ARBA00004651"/>
    </source>
</evidence>
<keyword evidence="3" id="KW-1003">Cell membrane</keyword>
<evidence type="ECO:0000256" key="7">
    <source>
        <dbReference type="ARBA" id="ARBA00023136"/>
    </source>
</evidence>
<dbReference type="PANTHER" id="PTHR37484">
    <property type="entry name" value="ROD SHAPE-DETERMINING PROTEIN MRED"/>
    <property type="match status" value="1"/>
</dbReference>
<dbReference type="GO" id="GO:0008360">
    <property type="term" value="P:regulation of cell shape"/>
    <property type="evidence" value="ECO:0007669"/>
    <property type="project" value="UniProtKB-KW"/>
</dbReference>
<dbReference type="PIRSF" id="PIRSF018472">
    <property type="entry name" value="MreD_proteobac"/>
    <property type="match status" value="1"/>
</dbReference>
<dbReference type="InterPro" id="IPR026034">
    <property type="entry name" value="MreD_proteobac"/>
</dbReference>
<dbReference type="InterPro" id="IPR007227">
    <property type="entry name" value="Cell_shape_determining_MreD"/>
</dbReference>
<feature type="transmembrane region" description="Helical" evidence="8">
    <location>
        <begin position="6"/>
        <end position="24"/>
    </location>
</feature>
<organism evidence="9 10">
    <name type="scientific">Methylotenera mobilis</name>
    <dbReference type="NCBI Taxonomy" id="359408"/>
    <lineage>
        <taxon>Bacteria</taxon>
        <taxon>Pseudomonadati</taxon>
        <taxon>Pseudomonadota</taxon>
        <taxon>Betaproteobacteria</taxon>
        <taxon>Nitrosomonadales</taxon>
        <taxon>Methylophilaceae</taxon>
        <taxon>Methylotenera</taxon>
    </lineage>
</organism>
<keyword evidence="5" id="KW-0133">Cell shape</keyword>
<dbReference type="GO" id="GO:0005886">
    <property type="term" value="C:plasma membrane"/>
    <property type="evidence" value="ECO:0007669"/>
    <property type="project" value="UniProtKB-SubCell"/>
</dbReference>
<evidence type="ECO:0000313" key="10">
    <source>
        <dbReference type="Proteomes" id="UP000264313"/>
    </source>
</evidence>
<dbReference type="Proteomes" id="UP000264313">
    <property type="component" value="Unassembled WGS sequence"/>
</dbReference>
<dbReference type="EMBL" id="DNAA01000194">
    <property type="protein sequence ID" value="HBA09503.1"/>
    <property type="molecule type" value="Genomic_DNA"/>
</dbReference>
<protein>
    <submittedName>
        <fullName evidence="9">Rod shape-determining protein MreD</fullName>
    </submittedName>
</protein>
<gene>
    <name evidence="9" type="primary">mreD</name>
    <name evidence="9" type="ORF">DCW48_08055</name>
</gene>
<dbReference type="AlphaFoldDB" id="A0A351RBT2"/>
<accession>A0A351RBT2</accession>
<dbReference type="STRING" id="1132855.GCA_000384255_00312"/>
<evidence type="ECO:0000256" key="6">
    <source>
        <dbReference type="ARBA" id="ARBA00022989"/>
    </source>
</evidence>
<name>A0A351RBT2_9PROT</name>